<comment type="caution">
    <text evidence="1">The sequence shown here is derived from an EMBL/GenBank/DDBJ whole genome shotgun (WGS) entry which is preliminary data.</text>
</comment>
<dbReference type="GO" id="GO:0008887">
    <property type="term" value="F:glycerate kinase activity"/>
    <property type="evidence" value="ECO:0007669"/>
    <property type="project" value="InterPro"/>
</dbReference>
<dbReference type="GO" id="GO:0031388">
    <property type="term" value="P:organic acid phosphorylation"/>
    <property type="evidence" value="ECO:0007669"/>
    <property type="project" value="InterPro"/>
</dbReference>
<dbReference type="AlphaFoldDB" id="A0A645A294"/>
<reference evidence="1" key="1">
    <citation type="submission" date="2019-08" db="EMBL/GenBank/DDBJ databases">
        <authorList>
            <person name="Kucharzyk K."/>
            <person name="Murdoch R.W."/>
            <person name="Higgins S."/>
            <person name="Loffler F."/>
        </authorList>
    </citation>
    <scope>NUCLEOTIDE SEQUENCE</scope>
</reference>
<dbReference type="Pfam" id="PF02595">
    <property type="entry name" value="Gly_kinase"/>
    <property type="match status" value="1"/>
</dbReference>
<dbReference type="InterPro" id="IPR036129">
    <property type="entry name" value="Glycerate_kinase_sf"/>
</dbReference>
<dbReference type="EMBL" id="VSSQ01011444">
    <property type="protein sequence ID" value="MPM46848.1"/>
    <property type="molecule type" value="Genomic_DNA"/>
</dbReference>
<organism evidence="1">
    <name type="scientific">bioreactor metagenome</name>
    <dbReference type="NCBI Taxonomy" id="1076179"/>
    <lineage>
        <taxon>unclassified sequences</taxon>
        <taxon>metagenomes</taxon>
        <taxon>ecological metagenomes</taxon>
    </lineage>
</organism>
<proteinExistence type="predicted"/>
<dbReference type="InterPro" id="IPR004381">
    <property type="entry name" value="Glycerate_kinase"/>
</dbReference>
<dbReference type="PANTHER" id="PTHR21599">
    <property type="entry name" value="GLYCERATE KINASE"/>
    <property type="match status" value="1"/>
</dbReference>
<name>A0A645A294_9ZZZZ</name>
<dbReference type="Gene3D" id="3.90.1510.10">
    <property type="entry name" value="Glycerate kinase, domain 2"/>
    <property type="match status" value="1"/>
</dbReference>
<dbReference type="InterPro" id="IPR018193">
    <property type="entry name" value="Glyc_kinase_flavodox-like_fold"/>
</dbReference>
<sequence length="317" mass="31293">MTDPGRHPAPGGRTAPGQTLLLEVATPDTVLVGVETAAPQGGTGLDTSRDASSRAWGEAIVRAVSGRGHVGTLVVDLGGCSARDGGAGLLGALGGAADVPLDRGVAGLAGITTLDLTAARRTLAGVDRLVAVVPARQADRVLLGMQGVTSLHGAALREEGLPWDPADLLAADASLGRLAALAAPGFTDAPGLGACGGVASGLAALGAAVMSGSEWLAGEADLRATLGAADVIVTGTGAYDFAHRGGETVGTVVELAAAAMRPVVAVAAFVTISAREMRAHGLEAAYAVREGVPGQTVDVTPEDLVRMGKRVAGTWAG</sequence>
<dbReference type="PANTHER" id="PTHR21599:SF0">
    <property type="entry name" value="GLYCERATE KINASE"/>
    <property type="match status" value="1"/>
</dbReference>
<gene>
    <name evidence="1" type="ORF">SDC9_93555</name>
</gene>
<evidence type="ECO:0000313" key="1">
    <source>
        <dbReference type="EMBL" id="MPM46848.1"/>
    </source>
</evidence>
<evidence type="ECO:0008006" key="2">
    <source>
        <dbReference type="Google" id="ProtNLM"/>
    </source>
</evidence>
<accession>A0A645A294</accession>
<protein>
    <recommendedName>
        <fullName evidence="2">Glycerate kinase</fullName>
    </recommendedName>
</protein>
<dbReference type="SUPFAM" id="SSF110738">
    <property type="entry name" value="Glycerate kinase I"/>
    <property type="match status" value="1"/>
</dbReference>